<dbReference type="GO" id="GO:0005829">
    <property type="term" value="C:cytosol"/>
    <property type="evidence" value="ECO:0007669"/>
    <property type="project" value="TreeGrafter"/>
</dbReference>
<comment type="function">
    <text evidence="4">Catalyzes the transfer of a formyl group from 10-formyltetrahydrofolate to 5-phospho-ribosyl-glycinamide (GAR), producing 5-phospho-ribosyl-N-formylglycinamide (FGAR) and tetrahydrofolate.</text>
</comment>
<sequence>MIKNKFKESEKMSNKNKKRIAVLVSGGGSNLQSIIDNIEQGNLNCEISYVIADRECYGLERAEKHGIKNILLDRKVLKEKLSDKISSVLENDDEKTDYIVLAGYLSILSSDFIKKWSRKIINIHPSLLPKFGGKGMYGMNVHRAVIEAKETESGCTIHFVDTGVDTGEIILQIKVPVLNDDTPEVLQKRVLEKEHVLLIEGIKKLLEK</sequence>
<name>U2PU44_LEPWF</name>
<dbReference type="Pfam" id="PF00551">
    <property type="entry name" value="Formyl_trans_N"/>
    <property type="match status" value="1"/>
</dbReference>
<dbReference type="CDD" id="cd08645">
    <property type="entry name" value="FMT_core_GART"/>
    <property type="match status" value="1"/>
</dbReference>
<dbReference type="EMBL" id="AWVM01000012">
    <property type="protein sequence ID" value="ERK54005.1"/>
    <property type="molecule type" value="Genomic_DNA"/>
</dbReference>
<gene>
    <name evidence="4" type="primary">purN</name>
    <name evidence="6" type="ORF">HMPREF9015_00230</name>
</gene>
<evidence type="ECO:0000256" key="2">
    <source>
        <dbReference type="ARBA" id="ARBA00022679"/>
    </source>
</evidence>
<dbReference type="InterPro" id="IPR004607">
    <property type="entry name" value="GART"/>
</dbReference>
<feature type="binding site" evidence="4">
    <location>
        <begin position="28"/>
        <end position="30"/>
    </location>
    <ligand>
        <name>N(1)-(5-phospho-beta-D-ribosyl)glycinamide</name>
        <dbReference type="ChEBI" id="CHEBI:143788"/>
    </ligand>
</feature>
<accession>U2PU44</accession>
<feature type="binding site" evidence="4">
    <location>
        <position position="78"/>
    </location>
    <ligand>
        <name>(6R)-10-formyltetrahydrofolate</name>
        <dbReference type="ChEBI" id="CHEBI:195366"/>
    </ligand>
</feature>
<dbReference type="NCBIfam" id="TIGR00639">
    <property type="entry name" value="PurN"/>
    <property type="match status" value="1"/>
</dbReference>
<dbReference type="HAMAP" id="MF_01930">
    <property type="entry name" value="PurN"/>
    <property type="match status" value="1"/>
</dbReference>
<dbReference type="PANTHER" id="PTHR43369">
    <property type="entry name" value="PHOSPHORIBOSYLGLYCINAMIDE FORMYLTRANSFERASE"/>
    <property type="match status" value="1"/>
</dbReference>
<keyword evidence="3 4" id="KW-0658">Purine biosynthesis</keyword>
<dbReference type="EC" id="2.1.2.2" evidence="4"/>
<dbReference type="GO" id="GO:0006189">
    <property type="term" value="P:'de novo' IMP biosynthetic process"/>
    <property type="evidence" value="ECO:0007669"/>
    <property type="project" value="UniProtKB-UniRule"/>
</dbReference>
<dbReference type="UniPathway" id="UPA00074">
    <property type="reaction ID" value="UER00126"/>
</dbReference>
<comment type="caution">
    <text evidence="6">The sequence shown here is derived from an EMBL/GenBank/DDBJ whole genome shotgun (WGS) entry which is preliminary data.</text>
</comment>
<evidence type="ECO:0000259" key="5">
    <source>
        <dbReference type="Pfam" id="PF00551"/>
    </source>
</evidence>
<comment type="similarity">
    <text evidence="4">Belongs to the GART family.</text>
</comment>
<dbReference type="InterPro" id="IPR002376">
    <property type="entry name" value="Formyl_transf_N"/>
</dbReference>
<evidence type="ECO:0000313" key="6">
    <source>
        <dbReference type="EMBL" id="ERK54005.1"/>
    </source>
</evidence>
<feature type="site" description="Raises pKa of active site His" evidence="4">
    <location>
        <position position="165"/>
    </location>
</feature>
<comment type="caution">
    <text evidence="4">Lacks conserved residue(s) required for the propagation of feature annotation.</text>
</comment>
<comment type="catalytic activity">
    <reaction evidence="4">
        <text>N(1)-(5-phospho-beta-D-ribosyl)glycinamide + (6R)-10-formyltetrahydrofolate = N(2)-formyl-N(1)-(5-phospho-beta-D-ribosyl)glycinamide + (6S)-5,6,7,8-tetrahydrofolate + H(+)</text>
        <dbReference type="Rhea" id="RHEA:15053"/>
        <dbReference type="ChEBI" id="CHEBI:15378"/>
        <dbReference type="ChEBI" id="CHEBI:57453"/>
        <dbReference type="ChEBI" id="CHEBI:143788"/>
        <dbReference type="ChEBI" id="CHEBI:147286"/>
        <dbReference type="ChEBI" id="CHEBI:195366"/>
        <dbReference type="EC" id="2.1.2.2"/>
    </reaction>
</comment>
<comment type="pathway">
    <text evidence="1 4">Purine metabolism; IMP biosynthesis via de novo pathway; N(2)-formyl-N(1)-(5-phospho-D-ribosyl)glycinamide from N(1)-(5-phospho-D-ribosyl)glycinamide (10-formyl THF route): step 1/1.</text>
</comment>
<dbReference type="PANTHER" id="PTHR43369:SF2">
    <property type="entry name" value="PHOSPHORIBOSYLGLYCINAMIDE FORMYLTRANSFERASE"/>
    <property type="match status" value="1"/>
</dbReference>
<feature type="domain" description="Formyl transferase N-terminal" evidence="5">
    <location>
        <begin position="18"/>
        <end position="200"/>
    </location>
</feature>
<dbReference type="SUPFAM" id="SSF53328">
    <property type="entry name" value="Formyltransferase"/>
    <property type="match status" value="1"/>
</dbReference>
<evidence type="ECO:0000256" key="1">
    <source>
        <dbReference type="ARBA" id="ARBA00005054"/>
    </source>
</evidence>
<reference evidence="6 7" key="1">
    <citation type="submission" date="2013-06" db="EMBL/GenBank/DDBJ databases">
        <authorList>
            <person name="Weinstock G."/>
            <person name="Sodergren E."/>
            <person name="Lobos E.A."/>
            <person name="Fulton L."/>
            <person name="Fulton R."/>
            <person name="Courtney L."/>
            <person name="Fronick C."/>
            <person name="O'Laughlin M."/>
            <person name="Godfrey J."/>
            <person name="Wilson R.M."/>
            <person name="Miner T."/>
            <person name="Farmer C."/>
            <person name="Delehaunty K."/>
            <person name="Cordes M."/>
            <person name="Minx P."/>
            <person name="Tomlinson C."/>
            <person name="Chen J."/>
            <person name="Wollam A."/>
            <person name="Pepin K.H."/>
            <person name="Bhonagiri V."/>
            <person name="Zhang X."/>
            <person name="Warren W."/>
            <person name="Mitreva M."/>
            <person name="Mardis E.R."/>
            <person name="Wilson R.K."/>
        </authorList>
    </citation>
    <scope>NUCLEOTIDE SEQUENCE [LARGE SCALE GENOMIC DNA]</scope>
    <source>
        <strain evidence="6 7">F0279</strain>
    </source>
</reference>
<evidence type="ECO:0000256" key="3">
    <source>
        <dbReference type="ARBA" id="ARBA00022755"/>
    </source>
</evidence>
<evidence type="ECO:0000256" key="4">
    <source>
        <dbReference type="HAMAP-Rule" id="MF_01930"/>
    </source>
</evidence>
<dbReference type="InterPro" id="IPR036477">
    <property type="entry name" value="Formyl_transf_N_sf"/>
</dbReference>
<proteinExistence type="inferred from homology"/>
<protein>
    <recommendedName>
        <fullName evidence="4">Phosphoribosylglycinamide formyltransferase</fullName>
        <ecNumber evidence="4">2.1.2.2</ecNumber>
    </recommendedName>
    <alternativeName>
        <fullName evidence="4">5'-phosphoribosylglycinamide transformylase</fullName>
    </alternativeName>
    <alternativeName>
        <fullName evidence="4">GAR transformylase</fullName>
        <shortName evidence="4">GART</shortName>
    </alternativeName>
</protein>
<keyword evidence="2 4" id="KW-0808">Transferase</keyword>
<organism evidence="6 7">
    <name type="scientific">Leptotrichia wadei (strain F0279)</name>
    <dbReference type="NCBI Taxonomy" id="888055"/>
    <lineage>
        <taxon>Bacteria</taxon>
        <taxon>Fusobacteriati</taxon>
        <taxon>Fusobacteriota</taxon>
        <taxon>Fusobacteriia</taxon>
        <taxon>Fusobacteriales</taxon>
        <taxon>Leptotrichiaceae</taxon>
        <taxon>Leptotrichia</taxon>
    </lineage>
</organism>
<dbReference type="AlphaFoldDB" id="U2PU44"/>
<dbReference type="HOGENOM" id="CLU_038395_1_3_0"/>
<evidence type="ECO:0000313" key="7">
    <source>
        <dbReference type="Proteomes" id="UP000016626"/>
    </source>
</evidence>
<dbReference type="eggNOG" id="COG0299">
    <property type="taxonomic scope" value="Bacteria"/>
</dbReference>
<feature type="binding site" evidence="4">
    <location>
        <position position="122"/>
    </location>
    <ligand>
        <name>(6R)-10-formyltetrahydrofolate</name>
        <dbReference type="ChEBI" id="CHEBI:195366"/>
    </ligand>
</feature>
<dbReference type="GO" id="GO:0004644">
    <property type="term" value="F:phosphoribosylglycinamide formyltransferase activity"/>
    <property type="evidence" value="ECO:0007669"/>
    <property type="project" value="UniProtKB-UniRule"/>
</dbReference>
<dbReference type="Proteomes" id="UP000016626">
    <property type="component" value="Unassembled WGS sequence"/>
</dbReference>
<dbReference type="Gene3D" id="3.40.50.170">
    <property type="entry name" value="Formyl transferase, N-terminal domain"/>
    <property type="match status" value="1"/>
</dbReference>
<feature type="active site" description="Proton donor" evidence="4">
    <location>
        <position position="124"/>
    </location>
</feature>
<dbReference type="PATRIC" id="fig|888055.3.peg.225"/>